<dbReference type="AlphaFoldDB" id="A0A5J6NC80"/>
<evidence type="ECO:0000256" key="5">
    <source>
        <dbReference type="ARBA" id="ARBA00023242"/>
    </source>
</evidence>
<reference evidence="10" key="1">
    <citation type="journal article" date="2015" name="PLoS ONE">
        <title>Digital Gene Expression Analysis Based on De Novo Transcriptome Assembly Reveals New Genes Associated with Floral Organ Differentiation of the Orchid Plant Cymbidium ensifolium.</title>
        <authorList>
            <person name="Yang F."/>
            <person name="Zhu G."/>
        </authorList>
    </citation>
    <scope>NUCLEOTIDE SEQUENCE</scope>
</reference>
<dbReference type="GO" id="GO:0005634">
    <property type="term" value="C:nucleus"/>
    <property type="evidence" value="ECO:0007669"/>
    <property type="project" value="UniProtKB-SubCell"/>
</dbReference>
<dbReference type="GO" id="GO:0000976">
    <property type="term" value="F:transcription cis-regulatory region binding"/>
    <property type="evidence" value="ECO:0007669"/>
    <property type="project" value="TreeGrafter"/>
</dbReference>
<dbReference type="FunFam" id="1.10.10.60:FF:000007">
    <property type="entry name" value="Two-component response regulator"/>
    <property type="match status" value="1"/>
</dbReference>
<organism evidence="10">
    <name type="scientific">Cymbidium ensifolium</name>
    <name type="common">Orchid</name>
    <name type="synonym">Epidendrum ensifolium</name>
    <dbReference type="NCBI Taxonomy" id="78740"/>
    <lineage>
        <taxon>Eukaryota</taxon>
        <taxon>Viridiplantae</taxon>
        <taxon>Streptophyta</taxon>
        <taxon>Embryophyta</taxon>
        <taxon>Tracheophyta</taxon>
        <taxon>Spermatophyta</taxon>
        <taxon>Magnoliopsida</taxon>
        <taxon>Liliopsida</taxon>
        <taxon>Asparagales</taxon>
        <taxon>Orchidaceae</taxon>
        <taxon>Epidendroideae</taxon>
        <taxon>Cymbidieae</taxon>
        <taxon>Cymbidiinae</taxon>
        <taxon>Cymbidium</taxon>
    </lineage>
</organism>
<evidence type="ECO:0000259" key="8">
    <source>
        <dbReference type="PROSITE" id="PS50110"/>
    </source>
</evidence>
<protein>
    <submittedName>
        <fullName evidence="10">Two-component response regulator-like APRR2 isoform X1</fullName>
    </submittedName>
</protein>
<dbReference type="GO" id="GO:0000160">
    <property type="term" value="P:phosphorelay signal transduction system"/>
    <property type="evidence" value="ECO:0007669"/>
    <property type="project" value="InterPro"/>
</dbReference>
<dbReference type="SUPFAM" id="SSF52172">
    <property type="entry name" value="CheY-like"/>
    <property type="match status" value="1"/>
</dbReference>
<dbReference type="InterPro" id="IPR009057">
    <property type="entry name" value="Homeodomain-like_sf"/>
</dbReference>
<dbReference type="PANTHER" id="PTHR31312:SF4">
    <property type="entry name" value="TWO-COMPONENT RESPONSE REGULATOR-LIKE APRR2"/>
    <property type="match status" value="1"/>
</dbReference>
<evidence type="ECO:0000313" key="10">
    <source>
        <dbReference type="EMBL" id="QEX51317.1"/>
    </source>
</evidence>
<dbReference type="PROSITE" id="PS51294">
    <property type="entry name" value="HTH_MYB"/>
    <property type="match status" value="1"/>
</dbReference>
<dbReference type="NCBIfam" id="TIGR01557">
    <property type="entry name" value="myb_SHAQKYF"/>
    <property type="match status" value="1"/>
</dbReference>
<comment type="subcellular location">
    <subcellularLocation>
        <location evidence="1">Nucleus</location>
    </subcellularLocation>
</comment>
<dbReference type="Gene3D" id="1.10.10.60">
    <property type="entry name" value="Homeodomain-like"/>
    <property type="match status" value="1"/>
</dbReference>
<evidence type="ECO:0000259" key="9">
    <source>
        <dbReference type="PROSITE" id="PS51294"/>
    </source>
</evidence>
<evidence type="ECO:0000256" key="6">
    <source>
        <dbReference type="ARBA" id="ARBA00061767"/>
    </source>
</evidence>
<keyword evidence="2" id="KW-0805">Transcription regulation</keyword>
<dbReference type="GO" id="GO:0045893">
    <property type="term" value="P:positive regulation of DNA-templated transcription"/>
    <property type="evidence" value="ECO:0007669"/>
    <property type="project" value="InterPro"/>
</dbReference>
<dbReference type="InterPro" id="IPR044825">
    <property type="entry name" value="GLK1/2-like"/>
</dbReference>
<dbReference type="PROSITE" id="PS50110">
    <property type="entry name" value="RESPONSE_REGULATORY"/>
    <property type="match status" value="1"/>
</dbReference>
<dbReference type="InterPro" id="IPR011006">
    <property type="entry name" value="CheY-like_superfamily"/>
</dbReference>
<evidence type="ECO:0000256" key="2">
    <source>
        <dbReference type="ARBA" id="ARBA00023015"/>
    </source>
</evidence>
<feature type="domain" description="Response regulatory" evidence="8">
    <location>
        <begin position="19"/>
        <end position="132"/>
    </location>
</feature>
<feature type="domain" description="HTH myb-type" evidence="9">
    <location>
        <begin position="329"/>
        <end position="380"/>
    </location>
</feature>
<evidence type="ECO:0000256" key="7">
    <source>
        <dbReference type="PROSITE-ProRule" id="PRU00169"/>
    </source>
</evidence>
<comment type="subunit">
    <text evidence="6">Binds the target DNA as a monomer.</text>
</comment>
<keyword evidence="3" id="KW-0238">DNA-binding</keyword>
<dbReference type="SUPFAM" id="SSF46689">
    <property type="entry name" value="Homeodomain-like"/>
    <property type="match status" value="1"/>
</dbReference>
<keyword evidence="4" id="KW-0804">Transcription</keyword>
<dbReference type="Pfam" id="PF00249">
    <property type="entry name" value="Myb_DNA-binding"/>
    <property type="match status" value="1"/>
</dbReference>
<accession>A0A5J6NC80</accession>
<dbReference type="Gene3D" id="3.40.50.2300">
    <property type="match status" value="1"/>
</dbReference>
<dbReference type="InterPro" id="IPR017930">
    <property type="entry name" value="Myb_dom"/>
</dbReference>
<dbReference type="PANTHER" id="PTHR31312">
    <property type="entry name" value="TRANSCRIPTION ACTIVATOR GLK1"/>
    <property type="match status" value="1"/>
</dbReference>
<dbReference type="InterPro" id="IPR006447">
    <property type="entry name" value="Myb_dom_plants"/>
</dbReference>
<dbReference type="InterPro" id="IPR001005">
    <property type="entry name" value="SANT/Myb"/>
</dbReference>
<sequence>MSFSCDDLAVWKDFPKGLRILLCDEDRESAADTKMKLEAMDYTVYSYCREEDALEAVLTKAENYHIAILELTAINGHCSFKFLEMVKDIPTIVISKVHCLNTVMKCIALGAVEFLQKPLSEEKLRNIWQHVVHKAFNAGGNAISTSLKPIKETVASVFQIQSDFNELNFEIPSQFFDMEQEHEELNAKEKENDKFSAPSTPQLIKGERLNEDENFQDRTDCSEKDCAIEDKELSELPKCIVSETKFVDNTYNNITVAVNSDEILPLILEKAAAEESKADDCSSGHEVSLHFLSTDNVEKEDSDLENLTKKNPSNLNGIRGSRRRMKIDWTPELHRKFVKATEQLGIDQAIPSKILELMNVEGLTRHNVASHLQKFRMHKRHILPKEEDRRWQLHTDSLQKGYLQKPIMAFPTYNSNYIIPPSQAYPIWPHQTYHLPNVQMWRHSGLPTWHPPPENWQTKVYPEIHADAWGCPVLPHYNYSYGQYYIPPQGPPVRNNGQDVTGDRGRMLKSSYDHFTAEEVIDKVVKEVMRKPWLPLPLGLKPPSTEKILSELHGKGIHTIPPLHRRHS</sequence>
<dbReference type="Pfam" id="PF00072">
    <property type="entry name" value="Response_reg"/>
    <property type="match status" value="1"/>
</dbReference>
<evidence type="ECO:0000256" key="4">
    <source>
        <dbReference type="ARBA" id="ARBA00023163"/>
    </source>
</evidence>
<keyword evidence="5" id="KW-0539">Nucleus</keyword>
<evidence type="ECO:0000256" key="1">
    <source>
        <dbReference type="ARBA" id="ARBA00004123"/>
    </source>
</evidence>
<evidence type="ECO:0000256" key="3">
    <source>
        <dbReference type="ARBA" id="ARBA00023125"/>
    </source>
</evidence>
<proteinExistence type="evidence at transcript level"/>
<dbReference type="GO" id="GO:0003700">
    <property type="term" value="F:DNA-binding transcription factor activity"/>
    <property type="evidence" value="ECO:0007669"/>
    <property type="project" value="InterPro"/>
</dbReference>
<dbReference type="EMBL" id="MK861772">
    <property type="protein sequence ID" value="QEX51317.1"/>
    <property type="molecule type" value="mRNA"/>
</dbReference>
<dbReference type="FunFam" id="3.40.50.2300:FF:000206">
    <property type="entry name" value="Two-component response regulator-like APRR2"/>
    <property type="match status" value="1"/>
</dbReference>
<comment type="caution">
    <text evidence="7">Lacks conserved residue(s) required for the propagation of feature annotation.</text>
</comment>
<dbReference type="SMART" id="SM00448">
    <property type="entry name" value="REC"/>
    <property type="match status" value="1"/>
</dbReference>
<dbReference type="InterPro" id="IPR001789">
    <property type="entry name" value="Sig_transdc_resp-reg_receiver"/>
</dbReference>
<name>A0A5J6NC80_CYMEN</name>